<accession>A0A810LB12</accession>
<name>A0A810LB12_9ACTN</name>
<evidence type="ECO:0000313" key="2">
    <source>
        <dbReference type="EMBL" id="BCJ32457.1"/>
    </source>
</evidence>
<dbReference type="KEGG" id="aser:Asera_65650"/>
<evidence type="ECO:0000313" key="3">
    <source>
        <dbReference type="Proteomes" id="UP000680750"/>
    </source>
</evidence>
<proteinExistence type="predicted"/>
<keyword evidence="3" id="KW-1185">Reference proteome</keyword>
<feature type="compositionally biased region" description="Low complexity" evidence="1">
    <location>
        <begin position="1"/>
        <end position="14"/>
    </location>
</feature>
<reference evidence="2" key="1">
    <citation type="submission" date="2020-08" db="EMBL/GenBank/DDBJ databases">
        <title>Whole genome shotgun sequence of Actinocatenispora sera NBRC 101916.</title>
        <authorList>
            <person name="Komaki H."/>
            <person name="Tamura T."/>
        </authorList>
    </citation>
    <scope>NUCLEOTIDE SEQUENCE</scope>
    <source>
        <strain evidence="2">NBRC 101916</strain>
    </source>
</reference>
<gene>
    <name evidence="2" type="ORF">Asera_65650</name>
</gene>
<feature type="compositionally biased region" description="Low complexity" evidence="1">
    <location>
        <begin position="21"/>
        <end position="30"/>
    </location>
</feature>
<organism evidence="2 3">
    <name type="scientific">Actinocatenispora sera</name>
    <dbReference type="NCBI Taxonomy" id="390989"/>
    <lineage>
        <taxon>Bacteria</taxon>
        <taxon>Bacillati</taxon>
        <taxon>Actinomycetota</taxon>
        <taxon>Actinomycetes</taxon>
        <taxon>Micromonosporales</taxon>
        <taxon>Micromonosporaceae</taxon>
        <taxon>Actinocatenispora</taxon>
    </lineage>
</organism>
<evidence type="ECO:0000256" key="1">
    <source>
        <dbReference type="SAM" id="MobiDB-lite"/>
    </source>
</evidence>
<dbReference type="Proteomes" id="UP000680750">
    <property type="component" value="Chromosome"/>
</dbReference>
<dbReference type="EMBL" id="AP023354">
    <property type="protein sequence ID" value="BCJ32457.1"/>
    <property type="molecule type" value="Genomic_DNA"/>
</dbReference>
<protein>
    <submittedName>
        <fullName evidence="2">Uncharacterized protein</fullName>
    </submittedName>
</protein>
<dbReference type="AlphaFoldDB" id="A0A810LB12"/>
<feature type="region of interest" description="Disordered" evidence="1">
    <location>
        <begin position="1"/>
        <end position="47"/>
    </location>
</feature>
<dbReference type="RefSeq" id="WP_157034673.1">
    <property type="nucleotide sequence ID" value="NZ_AP023354.1"/>
</dbReference>
<sequence length="47" mass="4242">MTASFARGGDAAGTAPGGRPGRAARTVVGATGSGPVATGTASAEVPA</sequence>